<comment type="caution">
    <text evidence="1">The sequence shown here is derived from an EMBL/GenBank/DDBJ whole genome shotgun (WGS) entry which is preliminary data.</text>
</comment>
<name>A0AAD7BQ65_9AGAR</name>
<dbReference type="EMBL" id="JARKIF010000011">
    <property type="protein sequence ID" value="KAJ7626925.1"/>
    <property type="molecule type" value="Genomic_DNA"/>
</dbReference>
<reference evidence="1" key="1">
    <citation type="submission" date="2023-03" db="EMBL/GenBank/DDBJ databases">
        <title>Massive genome expansion in bonnet fungi (Mycena s.s.) driven by repeated elements and novel gene families across ecological guilds.</title>
        <authorList>
            <consortium name="Lawrence Berkeley National Laboratory"/>
            <person name="Harder C.B."/>
            <person name="Miyauchi S."/>
            <person name="Viragh M."/>
            <person name="Kuo A."/>
            <person name="Thoen E."/>
            <person name="Andreopoulos B."/>
            <person name="Lu D."/>
            <person name="Skrede I."/>
            <person name="Drula E."/>
            <person name="Henrissat B."/>
            <person name="Morin E."/>
            <person name="Kohler A."/>
            <person name="Barry K."/>
            <person name="LaButti K."/>
            <person name="Morin E."/>
            <person name="Salamov A."/>
            <person name="Lipzen A."/>
            <person name="Mereny Z."/>
            <person name="Hegedus B."/>
            <person name="Baldrian P."/>
            <person name="Stursova M."/>
            <person name="Weitz H."/>
            <person name="Taylor A."/>
            <person name="Grigoriev I.V."/>
            <person name="Nagy L.G."/>
            <person name="Martin F."/>
            <person name="Kauserud H."/>
        </authorList>
    </citation>
    <scope>NUCLEOTIDE SEQUENCE</scope>
    <source>
        <strain evidence="1">9284</strain>
    </source>
</reference>
<protein>
    <submittedName>
        <fullName evidence="1">Uncharacterized protein</fullName>
    </submittedName>
</protein>
<keyword evidence="2" id="KW-1185">Reference proteome</keyword>
<dbReference type="SUPFAM" id="SSF52047">
    <property type="entry name" value="RNI-like"/>
    <property type="match status" value="1"/>
</dbReference>
<gene>
    <name evidence="1" type="ORF">FB45DRAFT_920319</name>
</gene>
<accession>A0AAD7BQ65</accession>
<evidence type="ECO:0000313" key="1">
    <source>
        <dbReference type="EMBL" id="KAJ7626925.1"/>
    </source>
</evidence>
<organism evidence="1 2">
    <name type="scientific">Roridomyces roridus</name>
    <dbReference type="NCBI Taxonomy" id="1738132"/>
    <lineage>
        <taxon>Eukaryota</taxon>
        <taxon>Fungi</taxon>
        <taxon>Dikarya</taxon>
        <taxon>Basidiomycota</taxon>
        <taxon>Agaricomycotina</taxon>
        <taxon>Agaricomycetes</taxon>
        <taxon>Agaricomycetidae</taxon>
        <taxon>Agaricales</taxon>
        <taxon>Marasmiineae</taxon>
        <taxon>Mycenaceae</taxon>
        <taxon>Roridomyces</taxon>
    </lineage>
</organism>
<dbReference type="AlphaFoldDB" id="A0AAD7BQ65"/>
<sequence>MSPRSLEPLLPLELEQVIFELAAYTEPLCVPRLMLVAWRVKEWVHHLLYRILLYSDDPEGPGGARAYPHREDIKNYPRIFSVPPSLLKTSVRHLCLHGRGEMESFLFSACSSLEDLWANGVTLDAISSLPLKRLYCSISDLFGEGPVDFTHPVFSGITHLEICDSVPTTELLSGLESMPHLTHVAFNATILSSSHELAGLVDFLRPRTLSRLRVVVLLADGIGRPHVSVPTEVARDPRVVWMACFEYIKDWHQGALTGDDYWARAETFVGMRRAGEVEDPLRCWIEGDESRRLV</sequence>
<evidence type="ECO:0000313" key="2">
    <source>
        <dbReference type="Proteomes" id="UP001221142"/>
    </source>
</evidence>
<dbReference type="Proteomes" id="UP001221142">
    <property type="component" value="Unassembled WGS sequence"/>
</dbReference>
<proteinExistence type="predicted"/>